<dbReference type="EMBL" id="NAFI01000178">
    <property type="protein sequence ID" value="OSJ06709.1"/>
    <property type="molecule type" value="Genomic_DNA"/>
</dbReference>
<dbReference type="Gene3D" id="3.40.50.2000">
    <property type="entry name" value="Glycogen Phosphorylase B"/>
    <property type="match status" value="1"/>
</dbReference>
<comment type="caution">
    <text evidence="2">The sequence shown here is derived from an EMBL/GenBank/DDBJ whole genome shotgun (WGS) entry which is preliminary data.</text>
</comment>
<evidence type="ECO:0000313" key="3">
    <source>
        <dbReference type="Proteomes" id="UP000193553"/>
    </source>
</evidence>
<gene>
    <name evidence="2" type="ORF">BSZ18_21675</name>
</gene>
<organism evidence="2 3">
    <name type="scientific">Bradyrhizobium canariense</name>
    <dbReference type="NCBI Taxonomy" id="255045"/>
    <lineage>
        <taxon>Bacteria</taxon>
        <taxon>Pseudomonadati</taxon>
        <taxon>Pseudomonadota</taxon>
        <taxon>Alphaproteobacteria</taxon>
        <taxon>Hyphomicrobiales</taxon>
        <taxon>Nitrobacteraceae</taxon>
        <taxon>Bradyrhizobium</taxon>
    </lineage>
</organism>
<evidence type="ECO:0000259" key="1">
    <source>
        <dbReference type="Pfam" id="PF13524"/>
    </source>
</evidence>
<accession>A0A1X3H4S1</accession>
<reference evidence="2 3" key="1">
    <citation type="submission" date="2017-03" db="EMBL/GenBank/DDBJ databases">
        <title>Whole genome sequences of fourteen strains of Bradyrhizobium canariense and one strain of Bradyrhizobium japonicum isolated from Lupinus (Papilionoideae: Genisteae) species in Algeria.</title>
        <authorList>
            <person name="Crovadore J."/>
            <person name="Chekireb D."/>
            <person name="Brachmann A."/>
            <person name="Chablais R."/>
            <person name="Cochard B."/>
            <person name="Lefort F."/>
        </authorList>
    </citation>
    <scope>NUCLEOTIDE SEQUENCE [LARGE SCALE GENOMIC DNA]</scope>
    <source>
        <strain evidence="2 3">UBMA195</strain>
    </source>
</reference>
<dbReference type="InterPro" id="IPR055259">
    <property type="entry name" value="YkvP/CgeB_Glyco_trans-like"/>
</dbReference>
<sequence>MRVFQNCGLTSSYLARLDRLAPEGFSFQARRSAFLNDRFGALHFLQPVLDGDASAFLTCANDSRLQGRWAREHGVRSGAAPEDILLAQIEQHGTEVLYNLDPVAFPSSFVRRLPGCVKKTLCWRAAPSGNADLTAYGAVLGNFPSILQSWRDKGCRAEWFSPAIDPAMSDYVQDDRPIDVLFVGGYSRHHSARARTLEKVAALAGSRQIVYCLDSSRLTKLAESSVGYLLPLKNYRRPKIVAGIAQPPLFGRELYELIGRSKIVLNGAIDMAGQDRGNMRCFEAMGCGALLVSDAGHYPEGMVADETMLVYHDEKECLEQIERAISDWTHARQIAMNGRIRVNEVHTKARQWGLFQAIVARL</sequence>
<dbReference type="Pfam" id="PF13524">
    <property type="entry name" value="Glyco_trans_1_2"/>
    <property type="match status" value="1"/>
</dbReference>
<protein>
    <recommendedName>
        <fullName evidence="1">Spore protein YkvP/CgeB glycosyl transferase-like domain-containing protein</fullName>
    </recommendedName>
</protein>
<proteinExistence type="predicted"/>
<name>A0A1X3H4S1_9BRAD</name>
<dbReference type="Proteomes" id="UP000193553">
    <property type="component" value="Unassembled WGS sequence"/>
</dbReference>
<feature type="domain" description="Spore protein YkvP/CgeB glycosyl transferase-like" evidence="1">
    <location>
        <begin position="246"/>
        <end position="351"/>
    </location>
</feature>
<dbReference type="AlphaFoldDB" id="A0A1X3H4S1"/>
<dbReference type="RefSeq" id="WP_085360022.1">
    <property type="nucleotide sequence ID" value="NZ_NAFD01000181.1"/>
</dbReference>
<dbReference type="OrthoDB" id="7297944at2"/>
<evidence type="ECO:0000313" key="2">
    <source>
        <dbReference type="EMBL" id="OSJ06709.1"/>
    </source>
</evidence>